<accession>A0A9D3RX95</accession>
<evidence type="ECO:0000256" key="1">
    <source>
        <dbReference type="SAM" id="MobiDB-lite"/>
    </source>
</evidence>
<protein>
    <recommendedName>
        <fullName evidence="2">BHLH domain-containing protein</fullName>
    </recommendedName>
</protein>
<reference evidence="3" key="1">
    <citation type="submission" date="2021-01" db="EMBL/GenBank/DDBJ databases">
        <title>A chromosome-scale assembly of European eel, Anguilla anguilla.</title>
        <authorList>
            <person name="Henkel C."/>
            <person name="Jong-Raadsen S.A."/>
            <person name="Dufour S."/>
            <person name="Weltzien F.-A."/>
            <person name="Palstra A.P."/>
            <person name="Pelster B."/>
            <person name="Spaink H.P."/>
            <person name="Van Den Thillart G.E."/>
            <person name="Jansen H."/>
            <person name="Zahm M."/>
            <person name="Klopp C."/>
            <person name="Cedric C."/>
            <person name="Louis A."/>
            <person name="Berthelot C."/>
            <person name="Parey E."/>
            <person name="Roest Crollius H."/>
            <person name="Montfort J."/>
            <person name="Robinson-Rechavi M."/>
            <person name="Bucao C."/>
            <person name="Bouchez O."/>
            <person name="Gislard M."/>
            <person name="Lluch J."/>
            <person name="Milhes M."/>
            <person name="Lampietro C."/>
            <person name="Lopez Roques C."/>
            <person name="Donnadieu C."/>
            <person name="Braasch I."/>
            <person name="Desvignes T."/>
            <person name="Postlethwait J."/>
            <person name="Bobe J."/>
            <person name="Guiguen Y."/>
            <person name="Dirks R."/>
        </authorList>
    </citation>
    <scope>NUCLEOTIDE SEQUENCE</scope>
    <source>
        <strain evidence="3">Tag_6206</strain>
        <tissue evidence="3">Liver</tissue>
    </source>
</reference>
<dbReference type="GO" id="GO:0032870">
    <property type="term" value="P:cellular response to hormone stimulus"/>
    <property type="evidence" value="ECO:0007669"/>
    <property type="project" value="TreeGrafter"/>
</dbReference>
<dbReference type="GO" id="GO:0003713">
    <property type="term" value="F:transcription coactivator activity"/>
    <property type="evidence" value="ECO:0007669"/>
    <property type="project" value="InterPro"/>
</dbReference>
<feature type="region of interest" description="Disordered" evidence="1">
    <location>
        <begin position="105"/>
        <end position="133"/>
    </location>
</feature>
<dbReference type="PROSITE" id="PS50888">
    <property type="entry name" value="BHLH"/>
    <property type="match status" value="1"/>
</dbReference>
<feature type="domain" description="BHLH" evidence="2">
    <location>
        <begin position="23"/>
        <end position="80"/>
    </location>
</feature>
<dbReference type="Gene3D" id="4.10.280.10">
    <property type="entry name" value="Helix-loop-helix DNA-binding domain"/>
    <property type="match status" value="1"/>
</dbReference>
<dbReference type="Pfam" id="PF23172">
    <property type="entry name" value="bHLH_NCOA"/>
    <property type="match status" value="1"/>
</dbReference>
<dbReference type="AlphaFoldDB" id="A0A9D3RX95"/>
<dbReference type="GO" id="GO:0045944">
    <property type="term" value="P:positive regulation of transcription by RNA polymerase II"/>
    <property type="evidence" value="ECO:0007669"/>
    <property type="project" value="TreeGrafter"/>
</dbReference>
<dbReference type="GO" id="GO:0046983">
    <property type="term" value="F:protein dimerization activity"/>
    <property type="evidence" value="ECO:0007669"/>
    <property type="project" value="InterPro"/>
</dbReference>
<dbReference type="InterPro" id="IPR017426">
    <property type="entry name" value="Nuclear_rcpt_coactivator"/>
</dbReference>
<organism evidence="3 4">
    <name type="scientific">Anguilla anguilla</name>
    <name type="common">European freshwater eel</name>
    <name type="synonym">Muraena anguilla</name>
    <dbReference type="NCBI Taxonomy" id="7936"/>
    <lineage>
        <taxon>Eukaryota</taxon>
        <taxon>Metazoa</taxon>
        <taxon>Chordata</taxon>
        <taxon>Craniata</taxon>
        <taxon>Vertebrata</taxon>
        <taxon>Euteleostomi</taxon>
        <taxon>Actinopterygii</taxon>
        <taxon>Neopterygii</taxon>
        <taxon>Teleostei</taxon>
        <taxon>Anguilliformes</taxon>
        <taxon>Anguillidae</taxon>
        <taxon>Anguilla</taxon>
    </lineage>
</organism>
<feature type="region of interest" description="Disordered" evidence="1">
    <location>
        <begin position="1"/>
        <end position="32"/>
    </location>
</feature>
<dbReference type="InterPro" id="IPR056193">
    <property type="entry name" value="bHLH_NCOA1-3"/>
</dbReference>
<dbReference type="PANTHER" id="PTHR10684:SF1">
    <property type="entry name" value="NUCLEAR RECEPTOR COACTIVATOR 1"/>
    <property type="match status" value="1"/>
</dbReference>
<sequence>MSALGEKALDPTVPESRKRKGSPCDTSAQSADMRRRELGWRYIDELADLLSANMGDIAGLSVKPDKCHMLRSAVDQIQQIKKRELGTANGRVAVSVRRSSARVFWEPSRPPRGSPSRRVQRAAPSVSRNEPAL</sequence>
<dbReference type="PANTHER" id="PTHR10684">
    <property type="entry name" value="NUCLEAR RECEPTOR COACTIVATOR"/>
    <property type="match status" value="1"/>
</dbReference>
<evidence type="ECO:0000313" key="3">
    <source>
        <dbReference type="EMBL" id="KAG5846555.1"/>
    </source>
</evidence>
<evidence type="ECO:0000313" key="4">
    <source>
        <dbReference type="Proteomes" id="UP001044222"/>
    </source>
</evidence>
<dbReference type="InterPro" id="IPR036638">
    <property type="entry name" value="HLH_DNA-bd_sf"/>
</dbReference>
<name>A0A9D3RX95_ANGAN</name>
<gene>
    <name evidence="3" type="ORF">ANANG_G00116240</name>
</gene>
<dbReference type="Proteomes" id="UP001044222">
    <property type="component" value="Unassembled WGS sequence"/>
</dbReference>
<dbReference type="GO" id="GO:0005634">
    <property type="term" value="C:nucleus"/>
    <property type="evidence" value="ECO:0007669"/>
    <property type="project" value="InterPro"/>
</dbReference>
<dbReference type="InterPro" id="IPR011598">
    <property type="entry name" value="bHLH_dom"/>
</dbReference>
<proteinExistence type="predicted"/>
<evidence type="ECO:0000259" key="2">
    <source>
        <dbReference type="PROSITE" id="PS50888"/>
    </source>
</evidence>
<keyword evidence="4" id="KW-1185">Reference proteome</keyword>
<dbReference type="GO" id="GO:0016922">
    <property type="term" value="F:nuclear receptor binding"/>
    <property type="evidence" value="ECO:0007669"/>
    <property type="project" value="TreeGrafter"/>
</dbReference>
<comment type="caution">
    <text evidence="3">The sequence shown here is derived from an EMBL/GenBank/DDBJ whole genome shotgun (WGS) entry which is preliminary data.</text>
</comment>
<dbReference type="EMBL" id="JAFIRN010000006">
    <property type="protein sequence ID" value="KAG5846555.1"/>
    <property type="molecule type" value="Genomic_DNA"/>
</dbReference>